<proteinExistence type="predicted"/>
<organism evidence="4 5">
    <name type="scientific">Rotaria magnacalcarata</name>
    <dbReference type="NCBI Taxonomy" id="392030"/>
    <lineage>
        <taxon>Eukaryota</taxon>
        <taxon>Metazoa</taxon>
        <taxon>Spiralia</taxon>
        <taxon>Gnathifera</taxon>
        <taxon>Rotifera</taxon>
        <taxon>Eurotatoria</taxon>
        <taxon>Bdelloidea</taxon>
        <taxon>Philodinida</taxon>
        <taxon>Philodinidae</taxon>
        <taxon>Rotaria</taxon>
    </lineage>
</organism>
<dbReference type="InterPro" id="IPR035969">
    <property type="entry name" value="Rab-GAP_TBC_sf"/>
</dbReference>
<gene>
    <name evidence="4" type="ORF">MBJ925_LOCUS24473</name>
</gene>
<dbReference type="Pfam" id="PF02893">
    <property type="entry name" value="GRAM"/>
    <property type="match status" value="2"/>
</dbReference>
<dbReference type="InterPro" id="IPR011993">
    <property type="entry name" value="PH-like_dom_sf"/>
</dbReference>
<dbReference type="InterPro" id="IPR004182">
    <property type="entry name" value="GRAM"/>
</dbReference>
<dbReference type="SUPFAM" id="SSF47923">
    <property type="entry name" value="Ypt/Rab-GAP domain of gyp1p"/>
    <property type="match status" value="2"/>
</dbReference>
<name>A0A816UUZ9_9BILA</name>
<dbReference type="AlphaFoldDB" id="A0A816UUZ9"/>
<evidence type="ECO:0000313" key="4">
    <source>
        <dbReference type="EMBL" id="CAF2112759.1"/>
    </source>
</evidence>
<dbReference type="FunFam" id="2.30.29.30:FF:000013">
    <property type="entry name" value="Putative TBC1 domain family member 8B"/>
    <property type="match status" value="1"/>
</dbReference>
<dbReference type="Gene3D" id="2.30.29.30">
    <property type="entry name" value="Pleckstrin-homology domain (PH domain)/Phosphotyrosine-binding domain (PTB)"/>
    <property type="match status" value="2"/>
</dbReference>
<feature type="domain" description="Rab-GAP TBC" evidence="3">
    <location>
        <begin position="470"/>
        <end position="660"/>
    </location>
</feature>
<evidence type="ECO:0000256" key="2">
    <source>
        <dbReference type="ARBA" id="ARBA00022737"/>
    </source>
</evidence>
<dbReference type="Gene3D" id="1.10.238.10">
    <property type="entry name" value="EF-hand"/>
    <property type="match status" value="1"/>
</dbReference>
<comment type="caution">
    <text evidence="4">The sequence shown here is derived from an EMBL/GenBank/DDBJ whole genome shotgun (WGS) entry which is preliminary data.</text>
</comment>
<reference evidence="4" key="1">
    <citation type="submission" date="2021-02" db="EMBL/GenBank/DDBJ databases">
        <authorList>
            <person name="Nowell W R."/>
        </authorList>
    </citation>
    <scope>NUCLEOTIDE SEQUENCE</scope>
</reference>
<dbReference type="InterPro" id="IPR000195">
    <property type="entry name" value="Rab-GAP-TBC_dom"/>
</dbReference>
<dbReference type="SMART" id="SM00164">
    <property type="entry name" value="TBC"/>
    <property type="match status" value="1"/>
</dbReference>
<dbReference type="InterPro" id="IPR011992">
    <property type="entry name" value="EF-hand-dom_pair"/>
</dbReference>
<keyword evidence="2" id="KW-0677">Repeat</keyword>
<dbReference type="Pfam" id="PF00566">
    <property type="entry name" value="RabGAP-TBC"/>
    <property type="match status" value="1"/>
</dbReference>
<dbReference type="Gene3D" id="1.10.8.270">
    <property type="entry name" value="putative rabgap domain of human tbc1 domain family member 14 like domains"/>
    <property type="match status" value="1"/>
</dbReference>
<protein>
    <recommendedName>
        <fullName evidence="3">Rab-GAP TBC domain-containing protein</fullName>
    </recommendedName>
</protein>
<dbReference type="SMART" id="SM00568">
    <property type="entry name" value="GRAM"/>
    <property type="match status" value="2"/>
</dbReference>
<sequence length="1037" mass="120561">MWVTPSEVSILGLWSIDRANPYFVLQCRRGQENRRNSFTQILVATIDSVLDNKTSQYRILHKRSNPEVYYVIAEANKKEDIEGHWKWIEANLMPILEDIDVADDITVYIQWKIQSLCTEAEHEDVGDIESEKFKNATKKFHKVFNMPTEEKLVIYYSCSYWDGRVPRQGHLFVSVNYLCFFSNLLGKDITITVKFTDITLLERVNAFVSETIHICTRFHEYNFGMFRKIEETYQIVEQIANYAAKKLLSQKDAFQEEDWFPAVTKKTAPKVISQLKRDFDAKARSEIYRCRFRLPCDERLDGEIACHLWTPYNRSSIAGKLYISSNFICFSSKVYHQVNLIIPFRDIVVVEKHLNSSSSSNIDIQSGLVITIKYSGGPFVFSNFIDRTFILNKLSNLLSQYNEKTPLLISDPSPIDISPPLYLTFKNEITEEQQAMENIREVAWRTHFEVYGRGSPMYRTSELYDLLFQGIPNSLRNELWLLFSGAIYDKHTSPDVYRKCVHESSIVSNDQDLINEEIERDLYRALPDQKAYQDESGISVLRRLLRAYACYNTDVGYCQAMNIIGGVLLLYMNEEDAFWTLAALCERLLPDYYNTKVVGALIDQGVFNDYFKEYLPDLYRKLKNLGIAACISLSWFLTLFVCVMPFESALFIIDIFFYDGIKFLFQLALTILSENRQSLLECNDDGEALTILTSYLETFYHDDSEKHDERKITYLIKKSYSNFNSVNEEDINRSRLKHRLIVVRNMGESLLQSAAKNTSRFTKFSEQEIKNIFYIFKDVSRISLTEVNDPRKLAYETYRINRDEYLILCKFLSPWFIGDQPENLANKLFDLFNVNTKANQIDFIHFIQLWNILWHEDFKNKLIILFLSHIEDEKRRKEGFDLIIEPASISSWLPVGETRPIESIISTKEQPISLYVDNGGVTYVKPSQLPLMNQTDFIRLCKSICNLMSGAVDDENLFRALATSSTILLKMGEICKPPPPEEDENSGTLIDEWTISFEQFEAAMNAETCLVTWLENNADNSLPLETRVKNYHQDTLH</sequence>
<dbReference type="FunFam" id="1.10.8.270:FF:000026">
    <property type="entry name" value="TBC (Tre-2/Bub2/Cdc16) domain family"/>
    <property type="match status" value="1"/>
</dbReference>
<dbReference type="PANTHER" id="PTHR47666">
    <property type="entry name" value="PROTEIN VASCULAR ASSOCIATED DEATH 1, CHLOROPLASTIC"/>
    <property type="match status" value="1"/>
</dbReference>
<dbReference type="PROSITE" id="PS50086">
    <property type="entry name" value="TBC_RABGAP"/>
    <property type="match status" value="1"/>
</dbReference>
<keyword evidence="1" id="KW-0343">GTPase activation</keyword>
<accession>A0A816UUZ9</accession>
<evidence type="ECO:0000256" key="1">
    <source>
        <dbReference type="ARBA" id="ARBA00022468"/>
    </source>
</evidence>
<dbReference type="PANTHER" id="PTHR47666:SF1">
    <property type="entry name" value="PROTEIN VASCULAR ASSOCIATED DEATH 1, CHLOROPLASTIC"/>
    <property type="match status" value="1"/>
</dbReference>
<evidence type="ECO:0000313" key="5">
    <source>
        <dbReference type="Proteomes" id="UP000663824"/>
    </source>
</evidence>
<dbReference type="Proteomes" id="UP000663824">
    <property type="component" value="Unassembled WGS sequence"/>
</dbReference>
<dbReference type="SUPFAM" id="SSF47473">
    <property type="entry name" value="EF-hand"/>
    <property type="match status" value="1"/>
</dbReference>
<dbReference type="EMBL" id="CAJNRE010012704">
    <property type="protein sequence ID" value="CAF2112759.1"/>
    <property type="molecule type" value="Genomic_DNA"/>
</dbReference>
<evidence type="ECO:0000259" key="3">
    <source>
        <dbReference type="PROSITE" id="PS50086"/>
    </source>
</evidence>
<dbReference type="Gene3D" id="1.10.472.80">
    <property type="entry name" value="Ypt/Rab-GAP domain of gyp1p, domain 3"/>
    <property type="match status" value="1"/>
</dbReference>
<dbReference type="GO" id="GO:0005096">
    <property type="term" value="F:GTPase activator activity"/>
    <property type="evidence" value="ECO:0007669"/>
    <property type="project" value="UniProtKB-KW"/>
</dbReference>